<dbReference type="AlphaFoldDB" id="A0A6A6JMH3"/>
<evidence type="ECO:0000313" key="5">
    <source>
        <dbReference type="EMBL" id="KAF2277323.1"/>
    </source>
</evidence>
<reference evidence="5" key="1">
    <citation type="journal article" date="2020" name="Stud. Mycol.">
        <title>101 Dothideomycetes genomes: a test case for predicting lifestyles and emergence of pathogens.</title>
        <authorList>
            <person name="Haridas S."/>
            <person name="Albert R."/>
            <person name="Binder M."/>
            <person name="Bloem J."/>
            <person name="Labutti K."/>
            <person name="Salamov A."/>
            <person name="Andreopoulos B."/>
            <person name="Baker S."/>
            <person name="Barry K."/>
            <person name="Bills G."/>
            <person name="Bluhm B."/>
            <person name="Cannon C."/>
            <person name="Castanera R."/>
            <person name="Culley D."/>
            <person name="Daum C."/>
            <person name="Ezra D."/>
            <person name="Gonzalez J."/>
            <person name="Henrissat B."/>
            <person name="Kuo A."/>
            <person name="Liang C."/>
            <person name="Lipzen A."/>
            <person name="Lutzoni F."/>
            <person name="Magnuson J."/>
            <person name="Mondo S."/>
            <person name="Nolan M."/>
            <person name="Ohm R."/>
            <person name="Pangilinan J."/>
            <person name="Park H.-J."/>
            <person name="Ramirez L."/>
            <person name="Alfaro M."/>
            <person name="Sun H."/>
            <person name="Tritt A."/>
            <person name="Yoshinaga Y."/>
            <person name="Zwiers L.-H."/>
            <person name="Turgeon B."/>
            <person name="Goodwin S."/>
            <person name="Spatafora J."/>
            <person name="Crous P."/>
            <person name="Grigoriev I."/>
        </authorList>
    </citation>
    <scope>NUCLEOTIDE SEQUENCE</scope>
    <source>
        <strain evidence="5">CBS 379.55</strain>
    </source>
</reference>
<feature type="compositionally biased region" description="Low complexity" evidence="3">
    <location>
        <begin position="10"/>
        <end position="19"/>
    </location>
</feature>
<dbReference type="SUPFAM" id="SSF82199">
    <property type="entry name" value="SET domain"/>
    <property type="match status" value="1"/>
</dbReference>
<dbReference type="InterPro" id="IPR001214">
    <property type="entry name" value="SET_dom"/>
</dbReference>
<dbReference type="GO" id="GO:0031507">
    <property type="term" value="P:heterochromatin formation"/>
    <property type="evidence" value="ECO:0007669"/>
    <property type="project" value="TreeGrafter"/>
</dbReference>
<dbReference type="PROSITE" id="PS50280">
    <property type="entry name" value="SET"/>
    <property type="match status" value="1"/>
</dbReference>
<dbReference type="InterPro" id="IPR046341">
    <property type="entry name" value="SET_dom_sf"/>
</dbReference>
<proteinExistence type="predicted"/>
<dbReference type="GO" id="GO:0046976">
    <property type="term" value="F:histone H3K27 methyltransferase activity"/>
    <property type="evidence" value="ECO:0007669"/>
    <property type="project" value="TreeGrafter"/>
</dbReference>
<dbReference type="OrthoDB" id="3795759at2759"/>
<sequence length="372" mass="42503">MPRTKKRASRSSTSTSASSKTHRHAPLKRPTSNTQKRLWQLTQRYRHVGRPLSQRSWVGCDCAGACEPATCSCLRDQAPCRQSCVCGPTCAHQFPVCECTDGCAVGGERKKCPCYQMHYQYREGCGCFSTEGRICDDENELPKTEVKESEIPSAGLGLFAKEDIEKGRLIGVMAGEIEPNPEDPDFDCFEIADGISLRCSKEGVYYAHERHHKDANAEYRYMEGKRKREMVLRAMRYIGENDEITAQYRENGKDPCFDIYPVKGAYAMILGDTDGAKEPWVGKILSVDEKQGLTVQWLLRKEGLHWIPSPIREKIELKPGELIMTKGWVDTVDWESFIRVVWVNEEEPDGVLNKNTWWWTRRYDAVKQKMLD</sequence>
<evidence type="ECO:0000256" key="2">
    <source>
        <dbReference type="ARBA" id="ARBA00023163"/>
    </source>
</evidence>
<keyword evidence="1" id="KW-0805">Transcription regulation</keyword>
<name>A0A6A6JMH3_WESOR</name>
<protein>
    <submittedName>
        <fullName evidence="5">SET domain-containing protein</fullName>
    </submittedName>
</protein>
<dbReference type="GeneID" id="54551290"/>
<dbReference type="PANTHER" id="PTHR45747">
    <property type="entry name" value="HISTONE-LYSINE N-METHYLTRANSFERASE E(Z)"/>
    <property type="match status" value="1"/>
</dbReference>
<keyword evidence="6" id="KW-1185">Reference proteome</keyword>
<dbReference type="GO" id="GO:0005634">
    <property type="term" value="C:nucleus"/>
    <property type="evidence" value="ECO:0007669"/>
    <property type="project" value="TreeGrafter"/>
</dbReference>
<feature type="region of interest" description="Disordered" evidence="3">
    <location>
        <begin position="1"/>
        <end position="35"/>
    </location>
</feature>
<organism evidence="5 6">
    <name type="scientific">Westerdykella ornata</name>
    <dbReference type="NCBI Taxonomy" id="318751"/>
    <lineage>
        <taxon>Eukaryota</taxon>
        <taxon>Fungi</taxon>
        <taxon>Dikarya</taxon>
        <taxon>Ascomycota</taxon>
        <taxon>Pezizomycotina</taxon>
        <taxon>Dothideomycetes</taxon>
        <taxon>Pleosporomycetidae</taxon>
        <taxon>Pleosporales</taxon>
        <taxon>Sporormiaceae</taxon>
        <taxon>Westerdykella</taxon>
    </lineage>
</organism>
<dbReference type="CDD" id="cd08161">
    <property type="entry name" value="SET"/>
    <property type="match status" value="1"/>
</dbReference>
<dbReference type="Proteomes" id="UP000800097">
    <property type="component" value="Unassembled WGS sequence"/>
</dbReference>
<evidence type="ECO:0000256" key="1">
    <source>
        <dbReference type="ARBA" id="ARBA00023015"/>
    </source>
</evidence>
<keyword evidence="2" id="KW-0804">Transcription</keyword>
<dbReference type="GO" id="GO:0003682">
    <property type="term" value="F:chromatin binding"/>
    <property type="evidence" value="ECO:0007669"/>
    <property type="project" value="TreeGrafter"/>
</dbReference>
<dbReference type="Pfam" id="PF00856">
    <property type="entry name" value="SET"/>
    <property type="match status" value="1"/>
</dbReference>
<dbReference type="SMART" id="SM00317">
    <property type="entry name" value="SET"/>
    <property type="match status" value="1"/>
</dbReference>
<dbReference type="Gene3D" id="2.170.270.10">
    <property type="entry name" value="SET domain"/>
    <property type="match status" value="1"/>
</dbReference>
<dbReference type="InterPro" id="IPR045318">
    <property type="entry name" value="EZH1/2-like"/>
</dbReference>
<gene>
    <name evidence="5" type="ORF">EI97DRAFT_432198</name>
</gene>
<evidence type="ECO:0000259" key="4">
    <source>
        <dbReference type="PROSITE" id="PS50280"/>
    </source>
</evidence>
<dbReference type="EMBL" id="ML986490">
    <property type="protein sequence ID" value="KAF2277323.1"/>
    <property type="molecule type" value="Genomic_DNA"/>
</dbReference>
<evidence type="ECO:0000256" key="3">
    <source>
        <dbReference type="SAM" id="MobiDB-lite"/>
    </source>
</evidence>
<dbReference type="PANTHER" id="PTHR45747:SF4">
    <property type="entry name" value="HISTONE-LYSINE N-METHYLTRANSFERASE E(Z)"/>
    <property type="match status" value="1"/>
</dbReference>
<evidence type="ECO:0000313" key="6">
    <source>
        <dbReference type="Proteomes" id="UP000800097"/>
    </source>
</evidence>
<feature type="domain" description="SET" evidence="4">
    <location>
        <begin position="142"/>
        <end position="249"/>
    </location>
</feature>
<dbReference type="RefSeq" id="XP_033654862.1">
    <property type="nucleotide sequence ID" value="XM_033798115.1"/>
</dbReference>
<accession>A0A6A6JMH3</accession>